<dbReference type="KEGG" id="dzi:111297745"/>
<evidence type="ECO:0000313" key="3">
    <source>
        <dbReference type="RefSeq" id="XP_022748114.1"/>
    </source>
</evidence>
<dbReference type="SUPFAM" id="SSF52058">
    <property type="entry name" value="L domain-like"/>
    <property type="match status" value="1"/>
</dbReference>
<sequence>MLKELVLKFYYGVRLAVWIGDSSFNKLLSICLECCPNCTSLPSIGQLPLLKKLCIKGLDNVTSVGVEFFGKNAPNAFPSLETLEFEKMPKWENWNFCEVNEEAKKFSNLRELRIVKCPELLGSIPENLLSLEKLVICDCKKLVISIQNLPMLSELDIEGCQEVVYKGFVDGSSLKKVCFSRIPKFTCAAEWLTLGSIKVESLKIEDCEELCSLQENSWGLLTQSMSLGELSIGKWSQLVSIGAEEEREELMQLKIPCTIQKLTITDCERLEKLSTTLHYVSSLRFWSCPNLISLSNNNLPSNLKILDWCCENIQCLFEEGENVNIGSVCLLEQLNISYCPSLISLSKTICLRISKA</sequence>
<proteinExistence type="predicted"/>
<dbReference type="GeneID" id="111297745"/>
<organism evidence="2 3">
    <name type="scientific">Durio zibethinus</name>
    <name type="common">Durian</name>
    <dbReference type="NCBI Taxonomy" id="66656"/>
    <lineage>
        <taxon>Eukaryota</taxon>
        <taxon>Viridiplantae</taxon>
        <taxon>Streptophyta</taxon>
        <taxon>Embryophyta</taxon>
        <taxon>Tracheophyta</taxon>
        <taxon>Spermatophyta</taxon>
        <taxon>Magnoliopsida</taxon>
        <taxon>eudicotyledons</taxon>
        <taxon>Gunneridae</taxon>
        <taxon>Pentapetalae</taxon>
        <taxon>rosids</taxon>
        <taxon>malvids</taxon>
        <taxon>Malvales</taxon>
        <taxon>Malvaceae</taxon>
        <taxon>Helicteroideae</taxon>
        <taxon>Durio</taxon>
    </lineage>
</organism>
<accession>A0A6P5Z5W8</accession>
<reference evidence="3" key="1">
    <citation type="submission" date="2025-08" db="UniProtKB">
        <authorList>
            <consortium name="RefSeq"/>
        </authorList>
    </citation>
    <scope>IDENTIFICATION</scope>
    <source>
        <tissue evidence="3">Fruit stalk</tissue>
    </source>
</reference>
<dbReference type="Gene3D" id="3.80.10.10">
    <property type="entry name" value="Ribonuclease Inhibitor"/>
    <property type="match status" value="1"/>
</dbReference>
<protein>
    <submittedName>
        <fullName evidence="3">Disease resistance protein RGA1</fullName>
    </submittedName>
</protein>
<dbReference type="Proteomes" id="UP000515121">
    <property type="component" value="Unplaced"/>
</dbReference>
<dbReference type="PANTHER" id="PTHR47186">
    <property type="entry name" value="LEUCINE-RICH REPEAT-CONTAINING PROTEIN 57"/>
    <property type="match status" value="1"/>
</dbReference>
<name>A0A6P5Z5W8_DURZI</name>
<dbReference type="OrthoDB" id="1700985at2759"/>
<dbReference type="RefSeq" id="XP_022748114.1">
    <property type="nucleotide sequence ID" value="XM_022892379.1"/>
</dbReference>
<keyword evidence="2" id="KW-1185">Reference proteome</keyword>
<dbReference type="Pfam" id="PF25019">
    <property type="entry name" value="LRR_R13L1-DRL21"/>
    <property type="match status" value="1"/>
</dbReference>
<evidence type="ECO:0000259" key="1">
    <source>
        <dbReference type="Pfam" id="PF25019"/>
    </source>
</evidence>
<dbReference type="InterPro" id="IPR056789">
    <property type="entry name" value="LRR_R13L1-DRL21"/>
</dbReference>
<dbReference type="AlphaFoldDB" id="A0A6P5Z5W8"/>
<dbReference type="InterPro" id="IPR032675">
    <property type="entry name" value="LRR_dom_sf"/>
</dbReference>
<gene>
    <name evidence="3" type="primary">LOC111297745</name>
</gene>
<evidence type="ECO:0000313" key="2">
    <source>
        <dbReference type="Proteomes" id="UP000515121"/>
    </source>
</evidence>
<dbReference type="PANTHER" id="PTHR47186:SF41">
    <property type="entry name" value="OS12G0131701 PROTEIN"/>
    <property type="match status" value="1"/>
</dbReference>
<feature type="domain" description="R13L1/DRL21-like LRR repeat region" evidence="1">
    <location>
        <begin position="2"/>
        <end position="57"/>
    </location>
</feature>